<proteinExistence type="predicted"/>
<gene>
    <name evidence="1" type="ORF">HNQ40_002951</name>
</gene>
<reference evidence="1 2" key="1">
    <citation type="submission" date="2020-08" db="EMBL/GenBank/DDBJ databases">
        <title>Genomic Encyclopedia of Type Strains, Phase IV (KMG-IV): sequencing the most valuable type-strain genomes for metagenomic binning, comparative biology and taxonomic classification.</title>
        <authorList>
            <person name="Goeker M."/>
        </authorList>
    </citation>
    <scope>NUCLEOTIDE SEQUENCE [LARGE SCALE GENOMIC DNA]</scope>
    <source>
        <strain evidence="1 2">DSM 103725</strain>
    </source>
</reference>
<accession>A0A7X0LL51</accession>
<evidence type="ECO:0000313" key="1">
    <source>
        <dbReference type="EMBL" id="MBB6431145.1"/>
    </source>
</evidence>
<dbReference type="EMBL" id="JACHGY010000001">
    <property type="protein sequence ID" value="MBB6431145.1"/>
    <property type="molecule type" value="Genomic_DNA"/>
</dbReference>
<dbReference type="RefSeq" id="WP_184678634.1">
    <property type="nucleotide sequence ID" value="NZ_JACHGY010000001.1"/>
</dbReference>
<evidence type="ECO:0000313" key="2">
    <source>
        <dbReference type="Proteomes" id="UP000541810"/>
    </source>
</evidence>
<sequence length="244" mass="27712">MPNYAELVGRYNQNATALERVWARTKVEMRWRDGKNRKRRESGDGRLIFERPLNTAWTVELLGDVKLWAGSDVNGFWMFDLLDERRAYYGRYGQPLVQPLPLPVQPEAVPFLLGLMPIDASRRPSAPEVEVFNGYFVIEPPALNLRLMLDPVTARPVRIDLTDTTGGSVLTCILTGEIAVTNEAELEVYLPETAELYPQGDESRLTVTFKSATSNEDKIKRKWFDFDGLAKALKPKEVIDLNQP</sequence>
<dbReference type="Proteomes" id="UP000541810">
    <property type="component" value="Unassembled WGS sequence"/>
</dbReference>
<keyword evidence="2" id="KW-1185">Reference proteome</keyword>
<organism evidence="1 2">
    <name type="scientific">Algisphaera agarilytica</name>
    <dbReference type="NCBI Taxonomy" id="1385975"/>
    <lineage>
        <taxon>Bacteria</taxon>
        <taxon>Pseudomonadati</taxon>
        <taxon>Planctomycetota</taxon>
        <taxon>Phycisphaerae</taxon>
        <taxon>Phycisphaerales</taxon>
        <taxon>Phycisphaeraceae</taxon>
        <taxon>Algisphaera</taxon>
    </lineage>
</organism>
<dbReference type="AlphaFoldDB" id="A0A7X0LL51"/>
<protein>
    <submittedName>
        <fullName evidence="1">Uncharacterized protein</fullName>
    </submittedName>
</protein>
<comment type="caution">
    <text evidence="1">The sequence shown here is derived from an EMBL/GenBank/DDBJ whole genome shotgun (WGS) entry which is preliminary data.</text>
</comment>
<name>A0A7X0LL51_9BACT</name>